<sequence length="90" mass="9907">MANITCWPAAIVSVDRAGHSCPVIRGDKYHVMVKKLIIQDSASFTYLCGGKNILAQRRRKSEVSVLCNPVYRDLTFNDIENISAALPVGV</sequence>
<keyword evidence="2" id="KW-1185">Reference proteome</keyword>
<gene>
    <name evidence="1" type="ORF">HPB48_001595</name>
</gene>
<organism evidence="1 2">
    <name type="scientific">Haemaphysalis longicornis</name>
    <name type="common">Bush tick</name>
    <dbReference type="NCBI Taxonomy" id="44386"/>
    <lineage>
        <taxon>Eukaryota</taxon>
        <taxon>Metazoa</taxon>
        <taxon>Ecdysozoa</taxon>
        <taxon>Arthropoda</taxon>
        <taxon>Chelicerata</taxon>
        <taxon>Arachnida</taxon>
        <taxon>Acari</taxon>
        <taxon>Parasitiformes</taxon>
        <taxon>Ixodida</taxon>
        <taxon>Ixodoidea</taxon>
        <taxon>Ixodidae</taxon>
        <taxon>Haemaphysalinae</taxon>
        <taxon>Haemaphysalis</taxon>
    </lineage>
</organism>
<dbReference type="AlphaFoldDB" id="A0A9J6GD80"/>
<dbReference type="VEuPathDB" id="VectorBase:HLOH_050569"/>
<name>A0A9J6GD80_HAELO</name>
<evidence type="ECO:0000313" key="1">
    <source>
        <dbReference type="EMBL" id="KAH9372348.1"/>
    </source>
</evidence>
<dbReference type="EMBL" id="JABSTR010000006">
    <property type="protein sequence ID" value="KAH9372348.1"/>
    <property type="molecule type" value="Genomic_DNA"/>
</dbReference>
<dbReference type="Proteomes" id="UP000821853">
    <property type="component" value="Chromosome 4"/>
</dbReference>
<reference evidence="1 2" key="1">
    <citation type="journal article" date="2020" name="Cell">
        <title>Large-Scale Comparative Analyses of Tick Genomes Elucidate Their Genetic Diversity and Vector Capacities.</title>
        <authorList>
            <consortium name="Tick Genome and Microbiome Consortium (TIGMIC)"/>
            <person name="Jia N."/>
            <person name="Wang J."/>
            <person name="Shi W."/>
            <person name="Du L."/>
            <person name="Sun Y."/>
            <person name="Zhan W."/>
            <person name="Jiang J.F."/>
            <person name="Wang Q."/>
            <person name="Zhang B."/>
            <person name="Ji P."/>
            <person name="Bell-Sakyi L."/>
            <person name="Cui X.M."/>
            <person name="Yuan T.T."/>
            <person name="Jiang B.G."/>
            <person name="Yang W.F."/>
            <person name="Lam T.T."/>
            <person name="Chang Q.C."/>
            <person name="Ding S.J."/>
            <person name="Wang X.J."/>
            <person name="Zhu J.G."/>
            <person name="Ruan X.D."/>
            <person name="Zhao L."/>
            <person name="Wei J.T."/>
            <person name="Ye R.Z."/>
            <person name="Que T.C."/>
            <person name="Du C.H."/>
            <person name="Zhou Y.H."/>
            <person name="Cheng J.X."/>
            <person name="Dai P.F."/>
            <person name="Guo W.B."/>
            <person name="Han X.H."/>
            <person name="Huang E.J."/>
            <person name="Li L.F."/>
            <person name="Wei W."/>
            <person name="Gao Y.C."/>
            <person name="Liu J.Z."/>
            <person name="Shao H.Z."/>
            <person name="Wang X."/>
            <person name="Wang C.C."/>
            <person name="Yang T.C."/>
            <person name="Huo Q.B."/>
            <person name="Li W."/>
            <person name="Chen H.Y."/>
            <person name="Chen S.E."/>
            <person name="Zhou L.G."/>
            <person name="Ni X.B."/>
            <person name="Tian J.H."/>
            <person name="Sheng Y."/>
            <person name="Liu T."/>
            <person name="Pan Y.S."/>
            <person name="Xia L.Y."/>
            <person name="Li J."/>
            <person name="Zhao F."/>
            <person name="Cao W.C."/>
        </authorList>
    </citation>
    <scope>NUCLEOTIDE SEQUENCE [LARGE SCALE GENOMIC DNA]</scope>
    <source>
        <strain evidence="1">HaeL-2018</strain>
    </source>
</reference>
<accession>A0A9J6GD80</accession>
<comment type="caution">
    <text evidence="1">The sequence shown here is derived from an EMBL/GenBank/DDBJ whole genome shotgun (WGS) entry which is preliminary data.</text>
</comment>
<evidence type="ECO:0000313" key="2">
    <source>
        <dbReference type="Proteomes" id="UP000821853"/>
    </source>
</evidence>
<protein>
    <submittedName>
        <fullName evidence="1">Uncharacterized protein</fullName>
    </submittedName>
</protein>
<proteinExistence type="predicted"/>